<comment type="catalytic activity">
    <reaction evidence="3">
        <text>L-glutaminyl-[protein] + H2O = L-glutamyl-[protein] + NH4(+)</text>
        <dbReference type="Rhea" id="RHEA:16441"/>
        <dbReference type="Rhea" id="RHEA-COMP:10207"/>
        <dbReference type="Rhea" id="RHEA-COMP:10208"/>
        <dbReference type="ChEBI" id="CHEBI:15377"/>
        <dbReference type="ChEBI" id="CHEBI:28938"/>
        <dbReference type="ChEBI" id="CHEBI:29973"/>
        <dbReference type="ChEBI" id="CHEBI:30011"/>
        <dbReference type="EC" id="3.5.1.44"/>
    </reaction>
</comment>
<proteinExistence type="inferred from homology"/>
<comment type="similarity">
    <text evidence="3">Belongs to the CheD family.</text>
</comment>
<accession>A0ABY8LIC8</accession>
<evidence type="ECO:0000256" key="1">
    <source>
        <dbReference type="ARBA" id="ARBA00022500"/>
    </source>
</evidence>
<dbReference type="EC" id="3.5.1.44" evidence="3"/>
<keyword evidence="5" id="KW-1185">Reference proteome</keyword>
<evidence type="ECO:0000313" key="4">
    <source>
        <dbReference type="EMBL" id="WGH80145.1"/>
    </source>
</evidence>
<comment type="function">
    <text evidence="3">Probably deamidates glutamine residues to glutamate on methyl-accepting chemotaxis receptors (MCPs), playing an important role in chemotaxis.</text>
</comment>
<keyword evidence="1 3" id="KW-0145">Chemotaxis</keyword>
<sequence length="183" mass="19000">MTAPGAGLTAKQRIVPMIQGECRASDEADVVLTTLLGSCVSVCLCDPVAAVGGMNHFLLPGGREARSGGERYGVNAMEVLINGLLKLGGRRARFEAKLFGGAALGDGMGRIGAENARFALDFLKTERIPCISSSLGGLRPRRIRYVPTTGLASQSFVRDAAAVPMPLAPPISVGDVDLFEAGG</sequence>
<dbReference type="EMBL" id="CP122537">
    <property type="protein sequence ID" value="WGH80145.1"/>
    <property type="molecule type" value="Genomic_DNA"/>
</dbReference>
<dbReference type="CDD" id="cd16352">
    <property type="entry name" value="CheD"/>
    <property type="match status" value="1"/>
</dbReference>
<protein>
    <recommendedName>
        <fullName evidence="3">Probable chemoreceptor glutamine deamidase CheD</fullName>
        <ecNumber evidence="3">3.5.1.44</ecNumber>
    </recommendedName>
</protein>
<evidence type="ECO:0000313" key="5">
    <source>
        <dbReference type="Proteomes" id="UP001243420"/>
    </source>
</evidence>
<dbReference type="RefSeq" id="WP_279967192.1">
    <property type="nucleotide sequence ID" value="NZ_CP122537.1"/>
</dbReference>
<dbReference type="InterPro" id="IPR011324">
    <property type="entry name" value="Cytotoxic_necrot_fac-like_cat"/>
</dbReference>
<evidence type="ECO:0000256" key="3">
    <source>
        <dbReference type="HAMAP-Rule" id="MF_01440"/>
    </source>
</evidence>
<dbReference type="HAMAP" id="MF_01440">
    <property type="entry name" value="CheD"/>
    <property type="match status" value="1"/>
</dbReference>
<gene>
    <name evidence="3" type="primary">cheD</name>
    <name evidence="4" type="ORF">P8627_07730</name>
</gene>
<dbReference type="Pfam" id="PF03975">
    <property type="entry name" value="CheD"/>
    <property type="match status" value="1"/>
</dbReference>
<dbReference type="Proteomes" id="UP001243420">
    <property type="component" value="Chromosome"/>
</dbReference>
<dbReference type="Gene3D" id="3.30.1330.200">
    <property type="match status" value="1"/>
</dbReference>
<name>A0ABY8LIC8_9RHOB</name>
<organism evidence="4 5">
    <name type="scientific">Jannaschia ovalis</name>
    <dbReference type="NCBI Taxonomy" id="3038773"/>
    <lineage>
        <taxon>Bacteria</taxon>
        <taxon>Pseudomonadati</taxon>
        <taxon>Pseudomonadota</taxon>
        <taxon>Alphaproteobacteria</taxon>
        <taxon>Rhodobacterales</taxon>
        <taxon>Roseobacteraceae</taxon>
        <taxon>Jannaschia</taxon>
    </lineage>
</organism>
<dbReference type="InterPro" id="IPR038592">
    <property type="entry name" value="CheD-like_sf"/>
</dbReference>
<dbReference type="InterPro" id="IPR005659">
    <property type="entry name" value="Chemorcpt_Glu_NH3ase_CheD"/>
</dbReference>
<dbReference type="SUPFAM" id="SSF64438">
    <property type="entry name" value="CNF1/YfiH-like putative cysteine hydrolases"/>
    <property type="match status" value="1"/>
</dbReference>
<reference evidence="4 5" key="1">
    <citation type="submission" date="2023-04" db="EMBL/GenBank/DDBJ databases">
        <title>Jannaschia ovalis sp. nov., a marine bacterium isolated from sea tidal flat.</title>
        <authorList>
            <person name="Kwon D.Y."/>
            <person name="Kim J.-J."/>
        </authorList>
    </citation>
    <scope>NUCLEOTIDE SEQUENCE [LARGE SCALE GENOMIC DNA]</scope>
    <source>
        <strain evidence="4 5">GRR-S6-38</strain>
    </source>
</reference>
<dbReference type="PANTHER" id="PTHR35147">
    <property type="entry name" value="CHEMORECEPTOR GLUTAMINE DEAMIDASE CHED-RELATED"/>
    <property type="match status" value="1"/>
</dbReference>
<keyword evidence="2 3" id="KW-0378">Hydrolase</keyword>
<dbReference type="PANTHER" id="PTHR35147:SF2">
    <property type="entry name" value="CHEMORECEPTOR GLUTAMINE DEAMIDASE CHED-RELATED"/>
    <property type="match status" value="1"/>
</dbReference>
<evidence type="ECO:0000256" key="2">
    <source>
        <dbReference type="ARBA" id="ARBA00022801"/>
    </source>
</evidence>